<feature type="transmembrane region" description="Helical" evidence="22">
    <location>
        <begin position="331"/>
        <end position="350"/>
    </location>
</feature>
<comment type="subcellular location">
    <subcellularLocation>
        <location evidence="1">Cell membrane</location>
        <topology evidence="1">Single-pass type I membrane protein</topology>
    </subcellularLocation>
</comment>
<evidence type="ECO:0000256" key="21">
    <source>
        <dbReference type="SAM" id="MobiDB-lite"/>
    </source>
</evidence>
<dbReference type="GO" id="GO:0005886">
    <property type="term" value="C:plasma membrane"/>
    <property type="evidence" value="ECO:0007669"/>
    <property type="project" value="UniProtKB-SubCell"/>
</dbReference>
<dbReference type="PANTHER" id="PTHR27007">
    <property type="match status" value="1"/>
</dbReference>
<dbReference type="Gene3D" id="3.30.200.20">
    <property type="entry name" value="Phosphorylase Kinase, domain 1"/>
    <property type="match status" value="1"/>
</dbReference>
<sequence length="842" mass="92733">MFYKIIGNAKRIKPKGETEVSTTKRKNKKLGLRSSPLAHEPSAMAMLSKLFLALLLVANLTAFADDIPFTFNGFKRDSLTLSEHAEIGGGGLLQLTNNTKQITGHAFYPSKLRFKNESLSVNAFSFSTTFVFAITPLITNVSGHGLSFLLAPSTAFSTAISSQHLGLFPDDGGPQYHIVAVELDTVQNAEFDDINDNHVGVDVNSLKSIESKPVGFTKDGSFQSLQLISGHPMQVWVDYDGERSQIDIAIAPLHEAKPRDSLVSTKLNLSSIILDEMYVGFSSSTGAASGCHYILGWSFALNRGAPPLDLSNLPHLPHLGHKSRKALATPLSLAGAILLLLVGGAIFLVLERRKKFAEVLEDWELEYGPHRFSYRDLYSATKGFSEENLLGVGGFGRVYKGVLPKSNLEIAVKKISHESKQGIREFVAEIASMGRLRHRHLVPLLGYCRRQFELLLVYDYMPNGSLDKFLFDSSRPPLNWSQRFHIIRGVASGLLYLHEEWEQVVIHRDIKAGNVLLDREFNPKLGDFGLARLYDHGSHPQTTHIMGTLGYLAPEFSKTGKATTHTDAYAFGAFLLEVACGKRPIELHAPADMPVLVDRVLWCWKTNSILEACDPLLGDEFSVKEVELVLKLGLSCSHPDPLSRPSMRQVVQLLEGEASLPTMSPDGFMNNLAAKASDLSFDDFVSSCPSASAPTIPLESNNCDKATVRQGDEEAPAPEAEFEESLERNPKLEAWRPFHPPFFHINPSQVFPEGTPLVFPASTGLNLSVLELPSFLLGYVELPKDEPRLTEPFLGFTRTAEVWNSRACMIGLVGIFIAELIFNKGVLQMIGVEVGKGLDLPL</sequence>
<evidence type="ECO:0000256" key="1">
    <source>
        <dbReference type="ARBA" id="ARBA00004251"/>
    </source>
</evidence>
<evidence type="ECO:0000256" key="7">
    <source>
        <dbReference type="ARBA" id="ARBA00022679"/>
    </source>
</evidence>
<evidence type="ECO:0000256" key="20">
    <source>
        <dbReference type="PROSITE-ProRule" id="PRU10141"/>
    </source>
</evidence>
<dbReference type="SMART" id="SM00220">
    <property type="entry name" value="S_TKc"/>
    <property type="match status" value="1"/>
</dbReference>
<dbReference type="EC" id="2.7.11.1" evidence="4"/>
<proteinExistence type="inferred from homology"/>
<dbReference type="GO" id="GO:0004674">
    <property type="term" value="F:protein serine/threonine kinase activity"/>
    <property type="evidence" value="ECO:0007669"/>
    <property type="project" value="UniProtKB-KW"/>
</dbReference>
<keyword evidence="15 22" id="KW-0472">Membrane</keyword>
<keyword evidence="7" id="KW-0808">Transferase</keyword>
<protein>
    <recommendedName>
        <fullName evidence="4">non-specific serine/threonine protein kinase</fullName>
        <ecNumber evidence="4">2.7.11.1</ecNumber>
    </recommendedName>
</protein>
<dbReference type="SUPFAM" id="SSF103511">
    <property type="entry name" value="Chlorophyll a-b binding protein"/>
    <property type="match status" value="1"/>
</dbReference>
<evidence type="ECO:0000259" key="23">
    <source>
        <dbReference type="PROSITE" id="PS50011"/>
    </source>
</evidence>
<dbReference type="EMBL" id="JACMSC010000001">
    <property type="protein sequence ID" value="KAG6538798.1"/>
    <property type="molecule type" value="Genomic_DNA"/>
</dbReference>
<dbReference type="InterPro" id="IPR017441">
    <property type="entry name" value="Protein_kinase_ATP_BS"/>
</dbReference>
<keyword evidence="16" id="KW-0675">Receptor</keyword>
<evidence type="ECO:0000256" key="18">
    <source>
        <dbReference type="ARBA" id="ARBA00047899"/>
    </source>
</evidence>
<comment type="caution">
    <text evidence="24">The sequence shown here is derived from an EMBL/GenBank/DDBJ whole genome shotgun (WGS) entry which is preliminary data.</text>
</comment>
<evidence type="ECO:0000313" key="25">
    <source>
        <dbReference type="Proteomes" id="UP000734854"/>
    </source>
</evidence>
<dbReference type="InterPro" id="IPR011009">
    <property type="entry name" value="Kinase-like_dom_sf"/>
</dbReference>
<evidence type="ECO:0000256" key="11">
    <source>
        <dbReference type="ARBA" id="ARBA00022741"/>
    </source>
</evidence>
<evidence type="ECO:0000256" key="14">
    <source>
        <dbReference type="ARBA" id="ARBA00022989"/>
    </source>
</evidence>
<dbReference type="CDD" id="cd14066">
    <property type="entry name" value="STKc_IRAK"/>
    <property type="match status" value="1"/>
</dbReference>
<dbReference type="Gene3D" id="1.10.510.10">
    <property type="entry name" value="Transferase(Phosphotransferase) domain 1"/>
    <property type="match status" value="1"/>
</dbReference>
<dbReference type="PROSITE" id="PS00108">
    <property type="entry name" value="PROTEIN_KINASE_ST"/>
    <property type="match status" value="1"/>
</dbReference>
<evidence type="ECO:0000256" key="17">
    <source>
        <dbReference type="ARBA" id="ARBA00023180"/>
    </source>
</evidence>
<evidence type="ECO:0000256" key="2">
    <source>
        <dbReference type="ARBA" id="ARBA00008536"/>
    </source>
</evidence>
<dbReference type="CDD" id="cd06899">
    <property type="entry name" value="lectin_legume_LecRK_Arcelin_ConA"/>
    <property type="match status" value="1"/>
</dbReference>
<keyword evidence="6" id="KW-0723">Serine/threonine-protein kinase</keyword>
<keyword evidence="13 20" id="KW-0067">ATP-binding</keyword>
<feature type="binding site" evidence="20">
    <location>
        <position position="414"/>
    </location>
    <ligand>
        <name>ATP</name>
        <dbReference type="ChEBI" id="CHEBI:30616"/>
    </ligand>
</feature>
<dbReference type="Pfam" id="PF00139">
    <property type="entry name" value="Lectin_legB"/>
    <property type="match status" value="1"/>
</dbReference>
<evidence type="ECO:0000256" key="12">
    <source>
        <dbReference type="ARBA" id="ARBA00022777"/>
    </source>
</evidence>
<keyword evidence="5" id="KW-1003">Cell membrane</keyword>
<evidence type="ECO:0000256" key="4">
    <source>
        <dbReference type="ARBA" id="ARBA00012513"/>
    </source>
</evidence>
<keyword evidence="11 20" id="KW-0547">Nucleotide-binding</keyword>
<dbReference type="FunFam" id="2.60.120.200:FF:000051">
    <property type="entry name" value="L-type lectin-domain containing receptor kinase V.9"/>
    <property type="match status" value="1"/>
</dbReference>
<dbReference type="InterPro" id="IPR050528">
    <property type="entry name" value="L-type_Lectin-RKs"/>
</dbReference>
<dbReference type="InterPro" id="IPR001220">
    <property type="entry name" value="Legume_lectin_dom"/>
</dbReference>
<evidence type="ECO:0000256" key="5">
    <source>
        <dbReference type="ARBA" id="ARBA00022475"/>
    </source>
</evidence>
<comment type="similarity">
    <text evidence="3">In the C-terminal section; belongs to the protein kinase superfamily. Ser/Thr protein kinase family.</text>
</comment>
<keyword evidence="14 22" id="KW-1133">Transmembrane helix</keyword>
<organism evidence="24 25">
    <name type="scientific">Zingiber officinale</name>
    <name type="common">Ginger</name>
    <name type="synonym">Amomum zingiber</name>
    <dbReference type="NCBI Taxonomy" id="94328"/>
    <lineage>
        <taxon>Eukaryota</taxon>
        <taxon>Viridiplantae</taxon>
        <taxon>Streptophyta</taxon>
        <taxon>Embryophyta</taxon>
        <taxon>Tracheophyta</taxon>
        <taxon>Spermatophyta</taxon>
        <taxon>Magnoliopsida</taxon>
        <taxon>Liliopsida</taxon>
        <taxon>Zingiberales</taxon>
        <taxon>Zingiberaceae</taxon>
        <taxon>Zingiber</taxon>
    </lineage>
</organism>
<evidence type="ECO:0000256" key="16">
    <source>
        <dbReference type="ARBA" id="ARBA00023170"/>
    </source>
</evidence>
<accession>A0A8J5IAE7</accession>
<dbReference type="SUPFAM" id="SSF56112">
    <property type="entry name" value="Protein kinase-like (PK-like)"/>
    <property type="match status" value="1"/>
</dbReference>
<dbReference type="Pfam" id="PF00069">
    <property type="entry name" value="Pkinase"/>
    <property type="match status" value="1"/>
</dbReference>
<dbReference type="GO" id="GO:0030246">
    <property type="term" value="F:carbohydrate binding"/>
    <property type="evidence" value="ECO:0007669"/>
    <property type="project" value="UniProtKB-KW"/>
</dbReference>
<name>A0A8J5IAE7_ZINOF</name>
<comment type="catalytic activity">
    <reaction evidence="18">
        <text>L-threonyl-[protein] + ATP = O-phospho-L-threonyl-[protein] + ADP + H(+)</text>
        <dbReference type="Rhea" id="RHEA:46608"/>
        <dbReference type="Rhea" id="RHEA-COMP:11060"/>
        <dbReference type="Rhea" id="RHEA-COMP:11605"/>
        <dbReference type="ChEBI" id="CHEBI:15378"/>
        <dbReference type="ChEBI" id="CHEBI:30013"/>
        <dbReference type="ChEBI" id="CHEBI:30616"/>
        <dbReference type="ChEBI" id="CHEBI:61977"/>
        <dbReference type="ChEBI" id="CHEBI:456216"/>
        <dbReference type="EC" id="2.7.11.1"/>
    </reaction>
</comment>
<keyword evidence="12" id="KW-0418">Kinase</keyword>
<dbReference type="InterPro" id="IPR008271">
    <property type="entry name" value="Ser/Thr_kinase_AS"/>
</dbReference>
<evidence type="ECO:0000256" key="3">
    <source>
        <dbReference type="ARBA" id="ARBA00010217"/>
    </source>
</evidence>
<evidence type="ECO:0000256" key="15">
    <source>
        <dbReference type="ARBA" id="ARBA00023136"/>
    </source>
</evidence>
<comment type="catalytic activity">
    <reaction evidence="19">
        <text>L-seryl-[protein] + ATP = O-phospho-L-seryl-[protein] + ADP + H(+)</text>
        <dbReference type="Rhea" id="RHEA:17989"/>
        <dbReference type="Rhea" id="RHEA-COMP:9863"/>
        <dbReference type="Rhea" id="RHEA-COMP:11604"/>
        <dbReference type="ChEBI" id="CHEBI:15378"/>
        <dbReference type="ChEBI" id="CHEBI:29999"/>
        <dbReference type="ChEBI" id="CHEBI:30616"/>
        <dbReference type="ChEBI" id="CHEBI:83421"/>
        <dbReference type="ChEBI" id="CHEBI:456216"/>
        <dbReference type="EC" id="2.7.11.1"/>
    </reaction>
</comment>
<evidence type="ECO:0000256" key="9">
    <source>
        <dbReference type="ARBA" id="ARBA00022729"/>
    </source>
</evidence>
<dbReference type="InterPro" id="IPR013320">
    <property type="entry name" value="ConA-like_dom_sf"/>
</dbReference>
<dbReference type="InterPro" id="IPR019825">
    <property type="entry name" value="Lectin_legB_Mn/Ca_BS"/>
</dbReference>
<dbReference type="AlphaFoldDB" id="A0A8J5IAE7"/>
<evidence type="ECO:0000256" key="19">
    <source>
        <dbReference type="ARBA" id="ARBA00048679"/>
    </source>
</evidence>
<gene>
    <name evidence="24" type="ORF">ZIOFF_003928</name>
</gene>
<dbReference type="InterPro" id="IPR000719">
    <property type="entry name" value="Prot_kinase_dom"/>
</dbReference>
<evidence type="ECO:0000256" key="22">
    <source>
        <dbReference type="SAM" id="Phobius"/>
    </source>
</evidence>
<keyword evidence="8 22" id="KW-0812">Transmembrane</keyword>
<dbReference type="PROSITE" id="PS00107">
    <property type="entry name" value="PROTEIN_KINASE_ATP"/>
    <property type="match status" value="1"/>
</dbReference>
<dbReference type="GO" id="GO:0005524">
    <property type="term" value="F:ATP binding"/>
    <property type="evidence" value="ECO:0007669"/>
    <property type="project" value="UniProtKB-UniRule"/>
</dbReference>
<evidence type="ECO:0000256" key="8">
    <source>
        <dbReference type="ARBA" id="ARBA00022692"/>
    </source>
</evidence>
<dbReference type="SUPFAM" id="SSF49899">
    <property type="entry name" value="Concanavalin A-like lectins/glucanases"/>
    <property type="match status" value="1"/>
</dbReference>
<dbReference type="FunFam" id="3.30.200.20:FF:000112">
    <property type="entry name" value="Lectin-domain containing receptor kinase A4.3"/>
    <property type="match status" value="1"/>
</dbReference>
<dbReference type="PROSITE" id="PS50011">
    <property type="entry name" value="PROTEIN_KINASE_DOM"/>
    <property type="match status" value="1"/>
</dbReference>
<feature type="domain" description="Protein kinase" evidence="23">
    <location>
        <begin position="384"/>
        <end position="663"/>
    </location>
</feature>
<feature type="region of interest" description="Disordered" evidence="21">
    <location>
        <begin position="14"/>
        <end position="33"/>
    </location>
</feature>
<dbReference type="Gene3D" id="2.60.120.200">
    <property type="match status" value="1"/>
</dbReference>
<dbReference type="PROSITE" id="PS00307">
    <property type="entry name" value="LECTIN_LEGUME_BETA"/>
    <property type="match status" value="1"/>
</dbReference>
<keyword evidence="17" id="KW-0325">Glycoprotein</keyword>
<keyword evidence="25" id="KW-1185">Reference proteome</keyword>
<dbReference type="FunFam" id="1.10.510.10:FF:000108">
    <property type="entry name" value="L-type lectin-domain containing receptor kinase S.4"/>
    <property type="match status" value="1"/>
</dbReference>
<keyword evidence="9" id="KW-0732">Signal</keyword>
<keyword evidence="10" id="KW-0430">Lectin</keyword>
<evidence type="ECO:0000256" key="10">
    <source>
        <dbReference type="ARBA" id="ARBA00022734"/>
    </source>
</evidence>
<comment type="similarity">
    <text evidence="2">In the N-terminal section; belongs to the leguminous lectin family.</text>
</comment>
<evidence type="ECO:0000256" key="6">
    <source>
        <dbReference type="ARBA" id="ARBA00022527"/>
    </source>
</evidence>
<evidence type="ECO:0000313" key="24">
    <source>
        <dbReference type="EMBL" id="KAG6538798.1"/>
    </source>
</evidence>
<dbReference type="Proteomes" id="UP000734854">
    <property type="component" value="Unassembled WGS sequence"/>
</dbReference>
<reference evidence="24 25" key="1">
    <citation type="submission" date="2020-08" db="EMBL/GenBank/DDBJ databases">
        <title>Plant Genome Project.</title>
        <authorList>
            <person name="Zhang R.-G."/>
        </authorList>
    </citation>
    <scope>NUCLEOTIDE SEQUENCE [LARGE SCALE GENOMIC DNA]</scope>
    <source>
        <tissue evidence="24">Rhizome</tissue>
    </source>
</reference>
<evidence type="ECO:0000256" key="13">
    <source>
        <dbReference type="ARBA" id="ARBA00022840"/>
    </source>
</evidence>